<evidence type="ECO:0000256" key="1">
    <source>
        <dbReference type="ARBA" id="ARBA00004141"/>
    </source>
</evidence>
<evidence type="ECO:0000313" key="8">
    <source>
        <dbReference type="Proteomes" id="UP000484255"/>
    </source>
</evidence>
<dbReference type="PANTHER" id="PTHR21716:SF64">
    <property type="entry name" value="AI-2 TRANSPORT PROTEIN TQSA"/>
    <property type="match status" value="1"/>
</dbReference>
<accession>A0A7C9PHA1</accession>
<keyword evidence="3 6" id="KW-0812">Transmembrane</keyword>
<feature type="transmembrane region" description="Helical" evidence="6">
    <location>
        <begin position="268"/>
        <end position="287"/>
    </location>
</feature>
<dbReference type="Pfam" id="PF01594">
    <property type="entry name" value="AI-2E_transport"/>
    <property type="match status" value="1"/>
</dbReference>
<dbReference type="GO" id="GO:0016020">
    <property type="term" value="C:membrane"/>
    <property type="evidence" value="ECO:0007669"/>
    <property type="project" value="UniProtKB-SubCell"/>
</dbReference>
<feature type="transmembrane region" description="Helical" evidence="6">
    <location>
        <begin position="153"/>
        <end position="173"/>
    </location>
</feature>
<dbReference type="Proteomes" id="UP000484255">
    <property type="component" value="Unassembled WGS sequence"/>
</dbReference>
<comment type="similarity">
    <text evidence="2">Belongs to the autoinducer-2 exporter (AI-2E) (TC 2.A.86) family.</text>
</comment>
<organism evidence="7 8">
    <name type="scientific">Ideonella livida</name>
    <dbReference type="NCBI Taxonomy" id="2707176"/>
    <lineage>
        <taxon>Bacteria</taxon>
        <taxon>Pseudomonadati</taxon>
        <taxon>Pseudomonadota</taxon>
        <taxon>Betaproteobacteria</taxon>
        <taxon>Burkholderiales</taxon>
        <taxon>Sphaerotilaceae</taxon>
        <taxon>Ideonella</taxon>
    </lineage>
</organism>
<keyword evidence="8" id="KW-1185">Reference proteome</keyword>
<dbReference type="AlphaFoldDB" id="A0A7C9PHA1"/>
<evidence type="ECO:0000256" key="6">
    <source>
        <dbReference type="SAM" id="Phobius"/>
    </source>
</evidence>
<dbReference type="GO" id="GO:0055085">
    <property type="term" value="P:transmembrane transport"/>
    <property type="evidence" value="ECO:0007669"/>
    <property type="project" value="TreeGrafter"/>
</dbReference>
<evidence type="ECO:0000313" key="7">
    <source>
        <dbReference type="EMBL" id="NDY91708.1"/>
    </source>
</evidence>
<dbReference type="InterPro" id="IPR002549">
    <property type="entry name" value="AI-2E-like"/>
</dbReference>
<comment type="subcellular location">
    <subcellularLocation>
        <location evidence="1">Membrane</location>
        <topology evidence="1">Multi-pass membrane protein</topology>
    </subcellularLocation>
</comment>
<feature type="transmembrane region" description="Helical" evidence="6">
    <location>
        <begin position="12"/>
        <end position="44"/>
    </location>
</feature>
<reference evidence="7 8" key="1">
    <citation type="submission" date="2020-02" db="EMBL/GenBank/DDBJ databases">
        <title>Ideonella bacterium strain TBM-1.</title>
        <authorList>
            <person name="Chen W.-M."/>
        </authorList>
    </citation>
    <scope>NUCLEOTIDE SEQUENCE [LARGE SCALE GENOMIC DNA]</scope>
    <source>
        <strain evidence="7 8">TBM-1</strain>
    </source>
</reference>
<comment type="caution">
    <text evidence="7">The sequence shown here is derived from an EMBL/GenBank/DDBJ whole genome shotgun (WGS) entry which is preliminary data.</text>
</comment>
<dbReference type="EMBL" id="JAAGOH010000011">
    <property type="protein sequence ID" value="NDY91708.1"/>
    <property type="molecule type" value="Genomic_DNA"/>
</dbReference>
<evidence type="ECO:0000256" key="2">
    <source>
        <dbReference type="ARBA" id="ARBA00009773"/>
    </source>
</evidence>
<name>A0A7C9PHA1_9BURK</name>
<keyword evidence="4 6" id="KW-1133">Transmembrane helix</keyword>
<feature type="transmembrane region" description="Helical" evidence="6">
    <location>
        <begin position="238"/>
        <end position="261"/>
    </location>
</feature>
<feature type="transmembrane region" description="Helical" evidence="6">
    <location>
        <begin position="213"/>
        <end position="232"/>
    </location>
</feature>
<gene>
    <name evidence="7" type="ORF">G3A44_10975</name>
</gene>
<protein>
    <submittedName>
        <fullName evidence="7">AI-2E family transporter</fullName>
    </submittedName>
</protein>
<evidence type="ECO:0000256" key="4">
    <source>
        <dbReference type="ARBA" id="ARBA00022989"/>
    </source>
</evidence>
<proteinExistence type="inferred from homology"/>
<feature type="transmembrane region" description="Helical" evidence="6">
    <location>
        <begin position="307"/>
        <end position="338"/>
    </location>
</feature>
<dbReference type="RefSeq" id="WP_163457563.1">
    <property type="nucleotide sequence ID" value="NZ_JAAGOH010000011.1"/>
</dbReference>
<evidence type="ECO:0000256" key="5">
    <source>
        <dbReference type="ARBA" id="ARBA00023136"/>
    </source>
</evidence>
<feature type="transmembrane region" description="Helical" evidence="6">
    <location>
        <begin position="56"/>
        <end position="84"/>
    </location>
</feature>
<evidence type="ECO:0000256" key="3">
    <source>
        <dbReference type="ARBA" id="ARBA00022692"/>
    </source>
</evidence>
<keyword evidence="5 6" id="KW-0472">Membrane</keyword>
<dbReference type="PANTHER" id="PTHR21716">
    <property type="entry name" value="TRANSMEMBRANE PROTEIN"/>
    <property type="match status" value="1"/>
</dbReference>
<sequence length="353" mass="38079">MNLTPTQRQSLGWLAIALVLVTLIWLLAPVMAPFVVAAVLAYVLHPAVERLVHRRVPRVLAVVGVVVLALLVLAALLLLVVPILSKELPLLRQQVPLLVERMGTQLQPVLAAWGVQVRLDVASLKALVLKALDGNLEEWLATVLSSVRLGGSLLLALLGNLFLVPVVLFFLLMDWPRLVARWLGLIPPRHRQAVDSFLAEADEVLGQYLRGQLMVMLALSAFYTSGLALAGFDLALPVGVFTGLAVFIPYVGFGLGLLLALMAGLLQFGGWYGLLSVAVVYGLGQLLESFVLTPRLVGERVGLSPLAVIFALMAFGHLLGFVGVLVALPVSAVALVAWRRLTCMYLSSRLYQG</sequence>